<proteinExistence type="predicted"/>
<evidence type="ECO:0000313" key="2">
    <source>
        <dbReference type="Proteomes" id="UP000293952"/>
    </source>
</evidence>
<evidence type="ECO:0000313" key="1">
    <source>
        <dbReference type="EMBL" id="RYM32155.1"/>
    </source>
</evidence>
<dbReference type="Proteomes" id="UP000293952">
    <property type="component" value="Unassembled WGS sequence"/>
</dbReference>
<organism evidence="1 2">
    <name type="scientific">Brumimicrobium glaciale</name>
    <dbReference type="NCBI Taxonomy" id="200475"/>
    <lineage>
        <taxon>Bacteria</taxon>
        <taxon>Pseudomonadati</taxon>
        <taxon>Bacteroidota</taxon>
        <taxon>Flavobacteriia</taxon>
        <taxon>Flavobacteriales</taxon>
        <taxon>Crocinitomicaceae</taxon>
        <taxon>Brumimicrobium</taxon>
    </lineage>
</organism>
<dbReference type="EMBL" id="SETE01000007">
    <property type="protein sequence ID" value="RYM32155.1"/>
    <property type="molecule type" value="Genomic_DNA"/>
</dbReference>
<gene>
    <name evidence="1" type="ORF">ERX46_15855</name>
</gene>
<dbReference type="Pfam" id="PF18616">
    <property type="entry name" value="CdiI_3"/>
    <property type="match status" value="1"/>
</dbReference>
<dbReference type="InterPro" id="IPR040547">
    <property type="entry name" value="CdiI"/>
</dbReference>
<dbReference type="CDD" id="cd20691">
    <property type="entry name" value="CdiI_EC536-like"/>
    <property type="match status" value="1"/>
</dbReference>
<dbReference type="AlphaFoldDB" id="A0A4Q4KGG8"/>
<accession>A0A4Q4KGG8</accession>
<keyword evidence="2" id="KW-1185">Reference proteome</keyword>
<protein>
    <submittedName>
        <fullName evidence="1">Uncharacterized protein</fullName>
    </submittedName>
</protein>
<comment type="caution">
    <text evidence="1">The sequence shown here is derived from an EMBL/GenBank/DDBJ whole genome shotgun (WGS) entry which is preliminary data.</text>
</comment>
<dbReference type="RefSeq" id="WP_130094844.1">
    <property type="nucleotide sequence ID" value="NZ_SETE01000007.1"/>
</dbReference>
<name>A0A4Q4KGG8_9FLAO</name>
<sequence length="152" mass="17802">MAKPKNNSSKSILEKNWMTKSLEALEKDYWGAPDSDSHLVKTCHQLRKKQLKDFETEDLRIMIGQNIGLPYLIPLAIEALQENILIEGDFYEGDLLKSVLTSDVDYWKDHNDKWIQVGVLFNKNIELIKNKAREYDTAREILKEFKDFEKIN</sequence>
<dbReference type="OrthoDB" id="4829274at2"/>
<reference evidence="1 2" key="1">
    <citation type="submission" date="2019-02" db="EMBL/GenBank/DDBJ databases">
        <title>Genome sequence of the sea-ice species Brumimicrobium glaciale.</title>
        <authorList>
            <person name="Bowman J.P."/>
        </authorList>
    </citation>
    <scope>NUCLEOTIDE SEQUENCE [LARGE SCALE GENOMIC DNA]</scope>
    <source>
        <strain evidence="1 2">IC156</strain>
    </source>
</reference>